<organism evidence="1 2">
    <name type="scientific">Adineta ricciae</name>
    <name type="common">Rotifer</name>
    <dbReference type="NCBI Taxonomy" id="249248"/>
    <lineage>
        <taxon>Eukaryota</taxon>
        <taxon>Metazoa</taxon>
        <taxon>Spiralia</taxon>
        <taxon>Gnathifera</taxon>
        <taxon>Rotifera</taxon>
        <taxon>Eurotatoria</taxon>
        <taxon>Bdelloidea</taxon>
        <taxon>Adinetida</taxon>
        <taxon>Adinetidae</taxon>
        <taxon>Adineta</taxon>
    </lineage>
</organism>
<proteinExistence type="predicted"/>
<evidence type="ECO:0000313" key="1">
    <source>
        <dbReference type="EMBL" id="CAF1623270.1"/>
    </source>
</evidence>
<reference evidence="1" key="1">
    <citation type="submission" date="2021-02" db="EMBL/GenBank/DDBJ databases">
        <authorList>
            <person name="Nowell W R."/>
        </authorList>
    </citation>
    <scope>NUCLEOTIDE SEQUENCE</scope>
</reference>
<name>A0A816CH59_ADIRI</name>
<gene>
    <name evidence="1" type="ORF">XAT740_LOCUS50550</name>
</gene>
<sequence length="114" mass="12818">MMHLFVQDLQIINGIVCYQCTDCPEPFTSNYPYVTLTNNTNFLAQCTKTVLNLGDGRRLISKGSVFYCPSPTTSDAIQMTCCGTDYCNASIRQSPSLFVLFFILISLYRCTIQN</sequence>
<dbReference type="AlphaFoldDB" id="A0A816CH59"/>
<accession>A0A816CH59</accession>
<comment type="caution">
    <text evidence="1">The sequence shown here is derived from an EMBL/GenBank/DDBJ whole genome shotgun (WGS) entry which is preliminary data.</text>
</comment>
<keyword evidence="2" id="KW-1185">Reference proteome</keyword>
<dbReference type="CDD" id="cd00117">
    <property type="entry name" value="TFP"/>
    <property type="match status" value="1"/>
</dbReference>
<dbReference type="EMBL" id="CAJNOR010007784">
    <property type="protein sequence ID" value="CAF1623270.1"/>
    <property type="molecule type" value="Genomic_DNA"/>
</dbReference>
<protein>
    <submittedName>
        <fullName evidence="1">Uncharacterized protein</fullName>
    </submittedName>
</protein>
<evidence type="ECO:0000313" key="2">
    <source>
        <dbReference type="Proteomes" id="UP000663828"/>
    </source>
</evidence>
<dbReference type="InterPro" id="IPR045860">
    <property type="entry name" value="Snake_toxin-like_sf"/>
</dbReference>
<dbReference type="Proteomes" id="UP000663828">
    <property type="component" value="Unassembled WGS sequence"/>
</dbReference>
<dbReference type="SUPFAM" id="SSF57302">
    <property type="entry name" value="Snake toxin-like"/>
    <property type="match status" value="1"/>
</dbReference>